<accession>A0A9D7S9U1</accession>
<organism evidence="3 4">
    <name type="scientific">Candidatus Defluviibacterium haderslevense</name>
    <dbReference type="NCBI Taxonomy" id="2981993"/>
    <lineage>
        <taxon>Bacteria</taxon>
        <taxon>Pseudomonadati</taxon>
        <taxon>Bacteroidota</taxon>
        <taxon>Saprospiria</taxon>
        <taxon>Saprospirales</taxon>
        <taxon>Saprospiraceae</taxon>
        <taxon>Candidatus Defluviibacterium</taxon>
    </lineage>
</organism>
<sequence length="210" mass="23948">MKSSLILGCFILTVSMISCSISKQSTEHSDLDRLAQLMVGTFNTKAQSARDSQFYNIQLKMCRIWTQDPNQYWLYAEQATVKNLNKPYRQRIYKLEQISKKQFVSKVYNIPSPELAVNGCEINLYFKTITFEDIILKEGCSVYLNKIKDDLFVGNTKESGCESNLRGASYATSEVRISKDTIQSLDRGYDANGKQVWGSEHGAYQFVKTP</sequence>
<comment type="caution">
    <text evidence="3">The sequence shown here is derived from an EMBL/GenBank/DDBJ whole genome shotgun (WGS) entry which is preliminary data.</text>
</comment>
<reference evidence="3 4" key="1">
    <citation type="submission" date="2020-10" db="EMBL/GenBank/DDBJ databases">
        <title>Connecting structure to function with the recovery of over 1000 high-quality activated sludge metagenome-assembled genomes encoding full-length rRNA genes using long-read sequencing.</title>
        <authorList>
            <person name="Singleton C.M."/>
            <person name="Petriglieri F."/>
            <person name="Kristensen J.M."/>
            <person name="Kirkegaard R.H."/>
            <person name="Michaelsen T.Y."/>
            <person name="Andersen M.H."/>
            <person name="Karst S.M."/>
            <person name="Dueholm M.S."/>
            <person name="Nielsen P.H."/>
            <person name="Albertsen M."/>
        </authorList>
    </citation>
    <scope>NUCLEOTIDE SEQUENCE [LARGE SCALE GENOMIC DNA]</scope>
    <source>
        <strain evidence="3">Ribe_18-Q3-R11-54_BAT3C.373</strain>
    </source>
</reference>
<dbReference type="Pfam" id="PF06206">
    <property type="entry name" value="CpeT"/>
    <property type="match status" value="1"/>
</dbReference>
<dbReference type="PROSITE" id="PS51257">
    <property type="entry name" value="PROKAR_LIPOPROTEIN"/>
    <property type="match status" value="1"/>
</dbReference>
<proteinExistence type="inferred from homology"/>
<comment type="similarity">
    <text evidence="1">Belongs to the CpcT/CpeT biliprotein lyase family.</text>
</comment>
<evidence type="ECO:0000313" key="3">
    <source>
        <dbReference type="EMBL" id="MBK9718036.1"/>
    </source>
</evidence>
<dbReference type="InterPro" id="IPR038672">
    <property type="entry name" value="CpcT/CpeT_sf"/>
</dbReference>
<evidence type="ECO:0000256" key="1">
    <source>
        <dbReference type="ARBA" id="ARBA00008206"/>
    </source>
</evidence>
<gene>
    <name evidence="3" type="ORF">IPO85_11090</name>
</gene>
<dbReference type="PANTHER" id="PTHR35137:SF1">
    <property type="entry name" value="CHROMOPHORE LYASE CRL, CHLOROPLASTIC"/>
    <property type="match status" value="1"/>
</dbReference>
<keyword evidence="2 3" id="KW-0456">Lyase</keyword>
<protein>
    <submittedName>
        <fullName evidence="3">Chromophore lyase CpcT/CpeT</fullName>
    </submittedName>
</protein>
<dbReference type="PANTHER" id="PTHR35137">
    <property type="entry name" value="CHROMOPHORE LYASE CRL, CHLOROPLASTIC"/>
    <property type="match status" value="1"/>
</dbReference>
<evidence type="ECO:0000313" key="4">
    <source>
        <dbReference type="Proteomes" id="UP000808349"/>
    </source>
</evidence>
<name>A0A9D7S9U1_9BACT</name>
<dbReference type="CDD" id="cd16338">
    <property type="entry name" value="CpcT"/>
    <property type="match status" value="1"/>
</dbReference>
<dbReference type="Gene3D" id="2.40.128.590">
    <property type="entry name" value="CpcT/CpeT domain"/>
    <property type="match status" value="1"/>
</dbReference>
<dbReference type="AlphaFoldDB" id="A0A9D7S9U1"/>
<dbReference type="GO" id="GO:0016829">
    <property type="term" value="F:lyase activity"/>
    <property type="evidence" value="ECO:0007669"/>
    <property type="project" value="UniProtKB-KW"/>
</dbReference>
<dbReference type="Proteomes" id="UP000808349">
    <property type="component" value="Unassembled WGS sequence"/>
</dbReference>
<dbReference type="EMBL" id="JADKFW010000007">
    <property type="protein sequence ID" value="MBK9718036.1"/>
    <property type="molecule type" value="Genomic_DNA"/>
</dbReference>
<dbReference type="InterPro" id="IPR010404">
    <property type="entry name" value="CpcT/CpeT"/>
</dbReference>
<evidence type="ECO:0000256" key="2">
    <source>
        <dbReference type="ARBA" id="ARBA00023239"/>
    </source>
</evidence>